<keyword evidence="9" id="KW-0479">Metal-binding</keyword>
<comment type="subunit">
    <text evidence="9">Homodimer.</text>
</comment>
<comment type="similarity">
    <text evidence="8">In the C-terminal section; belongs to the anthranilate phosphoribosyltransferase family.</text>
</comment>
<evidence type="ECO:0000256" key="6">
    <source>
        <dbReference type="ARBA" id="ARBA00023141"/>
    </source>
</evidence>
<dbReference type="SUPFAM" id="SSF47648">
    <property type="entry name" value="Nucleoside phosphorylase/phosphoribosyltransferase N-terminal domain"/>
    <property type="match status" value="1"/>
</dbReference>
<comment type="similarity">
    <text evidence="9">Belongs to the anthranilate phosphoribosyltransferase family.</text>
</comment>
<dbReference type="HAMAP" id="MF_00211">
    <property type="entry name" value="TrpD"/>
    <property type="match status" value="1"/>
</dbReference>
<dbReference type="PANTHER" id="PTHR43285:SF2">
    <property type="entry name" value="ANTHRANILATE PHOSPHORIBOSYLTRANSFERASE"/>
    <property type="match status" value="1"/>
</dbReference>
<dbReference type="NCBIfam" id="TIGR01245">
    <property type="entry name" value="trpD"/>
    <property type="match status" value="1"/>
</dbReference>
<feature type="binding site" evidence="9">
    <location>
        <position position="226"/>
    </location>
    <ligand>
        <name>Mg(2+)</name>
        <dbReference type="ChEBI" id="CHEBI:18420"/>
        <label>2</label>
    </ligand>
</feature>
<dbReference type="Pfam" id="PF00591">
    <property type="entry name" value="Glycos_transf_3"/>
    <property type="match status" value="1"/>
</dbReference>
<dbReference type="InterPro" id="IPR036320">
    <property type="entry name" value="Glycosyl_Trfase_fam3_N_dom_sf"/>
</dbReference>
<dbReference type="FunFam" id="3.40.1030.10:FF:000002">
    <property type="entry name" value="Anthranilate phosphoribosyltransferase"/>
    <property type="match status" value="1"/>
</dbReference>
<comment type="caution">
    <text evidence="12">The sequence shown here is derived from an EMBL/GenBank/DDBJ whole genome shotgun (WGS) entry which is preliminary data.</text>
</comment>
<dbReference type="Gene3D" id="1.20.970.10">
    <property type="entry name" value="Transferase, Pyrimidine Nucleoside Phosphorylase, Chain C"/>
    <property type="match status" value="1"/>
</dbReference>
<feature type="domain" description="Glycosyl transferase family 3" evidence="10">
    <location>
        <begin position="74"/>
        <end position="324"/>
    </location>
</feature>
<keyword evidence="2 9" id="KW-0028">Amino-acid biosynthesis</keyword>
<organism evidence="12 13">
    <name type="scientific">Oligosphaera ethanolica</name>
    <dbReference type="NCBI Taxonomy" id="760260"/>
    <lineage>
        <taxon>Bacteria</taxon>
        <taxon>Pseudomonadati</taxon>
        <taxon>Lentisphaerota</taxon>
        <taxon>Oligosphaeria</taxon>
        <taxon>Oligosphaerales</taxon>
        <taxon>Oligosphaeraceae</taxon>
        <taxon>Oligosphaera</taxon>
    </lineage>
</organism>
<dbReference type="GO" id="GO:0005829">
    <property type="term" value="C:cytosol"/>
    <property type="evidence" value="ECO:0007669"/>
    <property type="project" value="TreeGrafter"/>
</dbReference>
<evidence type="ECO:0000256" key="4">
    <source>
        <dbReference type="ARBA" id="ARBA00022679"/>
    </source>
</evidence>
<dbReference type="Pfam" id="PF02885">
    <property type="entry name" value="Glycos_trans_3N"/>
    <property type="match status" value="1"/>
</dbReference>
<evidence type="ECO:0000256" key="2">
    <source>
        <dbReference type="ARBA" id="ARBA00022605"/>
    </source>
</evidence>
<evidence type="ECO:0000256" key="5">
    <source>
        <dbReference type="ARBA" id="ARBA00022822"/>
    </source>
</evidence>
<feature type="binding site" evidence="9">
    <location>
        <position position="111"/>
    </location>
    <ligand>
        <name>anthranilate</name>
        <dbReference type="ChEBI" id="CHEBI:16567"/>
        <label>1</label>
    </ligand>
</feature>
<dbReference type="GO" id="GO:0004048">
    <property type="term" value="F:anthranilate phosphoribosyltransferase activity"/>
    <property type="evidence" value="ECO:0007669"/>
    <property type="project" value="UniProtKB-UniRule"/>
</dbReference>
<feature type="binding site" evidence="9">
    <location>
        <position position="166"/>
    </location>
    <ligand>
        <name>anthranilate</name>
        <dbReference type="ChEBI" id="CHEBI:16567"/>
        <label>2</label>
    </ligand>
</feature>
<feature type="binding site" evidence="9">
    <location>
        <begin position="108"/>
        <end position="116"/>
    </location>
    <ligand>
        <name>5-phospho-alpha-D-ribose 1-diphosphate</name>
        <dbReference type="ChEBI" id="CHEBI:58017"/>
    </ligand>
</feature>
<keyword evidence="9" id="KW-0460">Magnesium</keyword>
<feature type="binding site" evidence="9">
    <location>
        <position position="120"/>
    </location>
    <ligand>
        <name>5-phospho-alpha-D-ribose 1-diphosphate</name>
        <dbReference type="ChEBI" id="CHEBI:58017"/>
    </ligand>
</feature>
<dbReference type="InterPro" id="IPR000312">
    <property type="entry name" value="Glycosyl_Trfase_fam3"/>
</dbReference>
<reference evidence="12" key="1">
    <citation type="submission" date="2023-07" db="EMBL/GenBank/DDBJ databases">
        <title>Genomic Encyclopedia of Type Strains, Phase IV (KMG-IV): sequencing the most valuable type-strain genomes for metagenomic binning, comparative biology and taxonomic classification.</title>
        <authorList>
            <person name="Goeker M."/>
        </authorList>
    </citation>
    <scope>NUCLEOTIDE SEQUENCE</scope>
    <source>
        <strain evidence="12">DSM 24202</strain>
    </source>
</reference>
<evidence type="ECO:0000259" key="10">
    <source>
        <dbReference type="Pfam" id="PF00591"/>
    </source>
</evidence>
<feature type="binding site" evidence="9">
    <location>
        <begin position="90"/>
        <end position="93"/>
    </location>
    <ligand>
        <name>5-phospho-alpha-D-ribose 1-diphosphate</name>
        <dbReference type="ChEBI" id="CHEBI:58017"/>
    </ligand>
</feature>
<comment type="catalytic activity">
    <reaction evidence="7 9">
        <text>N-(5-phospho-beta-D-ribosyl)anthranilate + diphosphate = 5-phospho-alpha-D-ribose 1-diphosphate + anthranilate</text>
        <dbReference type="Rhea" id="RHEA:11768"/>
        <dbReference type="ChEBI" id="CHEBI:16567"/>
        <dbReference type="ChEBI" id="CHEBI:18277"/>
        <dbReference type="ChEBI" id="CHEBI:33019"/>
        <dbReference type="ChEBI" id="CHEBI:58017"/>
        <dbReference type="EC" id="2.4.2.18"/>
    </reaction>
</comment>
<dbReference type="PANTHER" id="PTHR43285">
    <property type="entry name" value="ANTHRANILATE PHOSPHORIBOSYLTRANSFERASE"/>
    <property type="match status" value="1"/>
</dbReference>
<dbReference type="SUPFAM" id="SSF52418">
    <property type="entry name" value="Nucleoside phosphorylase/phosphoribosyltransferase catalytic domain"/>
    <property type="match status" value="1"/>
</dbReference>
<evidence type="ECO:0000259" key="11">
    <source>
        <dbReference type="Pfam" id="PF02885"/>
    </source>
</evidence>
<feature type="binding site" evidence="9">
    <location>
        <position position="226"/>
    </location>
    <ligand>
        <name>Mg(2+)</name>
        <dbReference type="ChEBI" id="CHEBI:18420"/>
        <label>1</label>
    </ligand>
</feature>
<comment type="caution">
    <text evidence="9">Lacks conserved residue(s) required for the propagation of feature annotation.</text>
</comment>
<keyword evidence="4 9" id="KW-0808">Transferase</keyword>
<feature type="binding site" evidence="9">
    <location>
        <position position="92"/>
    </location>
    <ligand>
        <name>Mg(2+)</name>
        <dbReference type="ChEBI" id="CHEBI:18420"/>
        <label>1</label>
    </ligand>
</feature>
<name>A0AAE4ANW5_9BACT</name>
<dbReference type="AlphaFoldDB" id="A0AAE4ANW5"/>
<comment type="function">
    <text evidence="9">Catalyzes the transfer of the phosphoribosyl group of 5-phosphorylribose-1-pyrophosphate (PRPP) to anthranilate to yield N-(5'-phosphoribosyl)-anthranilate (PRA).</text>
</comment>
<comment type="cofactor">
    <cofactor evidence="9">
        <name>Mg(2+)</name>
        <dbReference type="ChEBI" id="CHEBI:18420"/>
    </cofactor>
    <text evidence="9">Binds 2 magnesium ions per monomer.</text>
</comment>
<dbReference type="EC" id="2.4.2.18" evidence="9"/>
<feature type="binding site" evidence="9">
    <location>
        <position position="80"/>
    </location>
    <ligand>
        <name>anthranilate</name>
        <dbReference type="ChEBI" id="CHEBI:16567"/>
        <label>1</label>
    </ligand>
</feature>
<proteinExistence type="inferred from homology"/>
<evidence type="ECO:0000256" key="8">
    <source>
        <dbReference type="ARBA" id="ARBA00061188"/>
    </source>
</evidence>
<dbReference type="RefSeq" id="WP_307261328.1">
    <property type="nucleotide sequence ID" value="NZ_JAUSVL010000001.1"/>
</dbReference>
<dbReference type="GO" id="GO:0000162">
    <property type="term" value="P:L-tryptophan biosynthetic process"/>
    <property type="evidence" value="ECO:0007669"/>
    <property type="project" value="UniProtKB-UniRule"/>
</dbReference>
<sequence length="343" mass="35798">MLRDYLQKVMARQDLSAMEMDALLEQLTGSDVSFAQAGAILAALQMKGESVSELVGGAEMLRRHATFIDCGGREVVDVVGTGGDGGVSFNISTTSAIVAAGAGVVIAKHGNRAVSGKCGAADVLAELGFDLAVSPAAMETCICTHGIGFMFAQKMHPHLGKVAPLRRELGIRTIFNMLGPLCNPAGATRMVVGVYAARLTELYANALQALGVKHAMVVHGNDGLDEISCCDTTRVTELKDGRVRSYEIYPEMLLGESYDMADIAGGDAGRNAAILRSVVGGEDHGAPRAVVLLNAAAACYVAGRAKDLAEGIKMATESIDSGAAMAKMETLLAESQEVAEKYS</sequence>
<evidence type="ECO:0000256" key="7">
    <source>
        <dbReference type="ARBA" id="ARBA00052328"/>
    </source>
</evidence>
<dbReference type="InterPro" id="IPR035902">
    <property type="entry name" value="Nuc_phospho_transferase"/>
</dbReference>
<keyword evidence="5 9" id="KW-0822">Tryptophan biosynthesis</keyword>
<comment type="pathway">
    <text evidence="1 9">Amino-acid biosynthesis; L-tryptophan biosynthesis; L-tryptophan from chorismate: step 2/5.</text>
</comment>
<keyword evidence="13" id="KW-1185">Reference proteome</keyword>
<gene>
    <name evidence="9" type="primary">trpD</name>
    <name evidence="12" type="ORF">J3R75_001992</name>
</gene>
<dbReference type="EMBL" id="JAUSVL010000001">
    <property type="protein sequence ID" value="MDQ0289885.1"/>
    <property type="molecule type" value="Genomic_DNA"/>
</dbReference>
<evidence type="ECO:0000313" key="12">
    <source>
        <dbReference type="EMBL" id="MDQ0289885.1"/>
    </source>
</evidence>
<dbReference type="GO" id="GO:0000287">
    <property type="term" value="F:magnesium ion binding"/>
    <property type="evidence" value="ECO:0007669"/>
    <property type="project" value="UniProtKB-UniRule"/>
</dbReference>
<keyword evidence="3 9" id="KW-0328">Glycosyltransferase</keyword>
<dbReference type="InterPro" id="IPR005940">
    <property type="entry name" value="Anthranilate_Pribosyl_Tfrase"/>
</dbReference>
<dbReference type="InterPro" id="IPR017459">
    <property type="entry name" value="Glycosyl_Trfase_fam3_N_dom"/>
</dbReference>
<accession>A0AAE4ANW5</accession>
<protein>
    <recommendedName>
        <fullName evidence="9">Anthranilate phosphoribosyltransferase</fullName>
        <ecNumber evidence="9">2.4.2.18</ecNumber>
    </recommendedName>
</protein>
<evidence type="ECO:0000256" key="3">
    <source>
        <dbReference type="ARBA" id="ARBA00022676"/>
    </source>
</evidence>
<feature type="binding site" evidence="9">
    <location>
        <position position="225"/>
    </location>
    <ligand>
        <name>Mg(2+)</name>
        <dbReference type="ChEBI" id="CHEBI:18420"/>
        <label>2</label>
    </ligand>
</feature>
<keyword evidence="6 9" id="KW-0057">Aromatic amino acid biosynthesis</keyword>
<feature type="binding site" evidence="9">
    <location>
        <position position="80"/>
    </location>
    <ligand>
        <name>5-phospho-alpha-D-ribose 1-diphosphate</name>
        <dbReference type="ChEBI" id="CHEBI:58017"/>
    </ligand>
</feature>
<dbReference type="Gene3D" id="3.40.1030.10">
    <property type="entry name" value="Nucleoside phosphorylase/phosphoribosyltransferase catalytic domain"/>
    <property type="match status" value="1"/>
</dbReference>
<dbReference type="Proteomes" id="UP001238163">
    <property type="component" value="Unassembled WGS sequence"/>
</dbReference>
<feature type="binding site" evidence="9">
    <location>
        <position position="88"/>
    </location>
    <ligand>
        <name>5-phospho-alpha-D-ribose 1-diphosphate</name>
        <dbReference type="ChEBI" id="CHEBI:58017"/>
    </ligand>
</feature>
<feature type="domain" description="Glycosyl transferase family 3 N-terminal" evidence="11">
    <location>
        <begin position="3"/>
        <end position="65"/>
    </location>
</feature>
<feature type="binding site" evidence="9">
    <location>
        <begin position="83"/>
        <end position="84"/>
    </location>
    <ligand>
        <name>5-phospho-alpha-D-ribose 1-diphosphate</name>
        <dbReference type="ChEBI" id="CHEBI:58017"/>
    </ligand>
</feature>
<evidence type="ECO:0000256" key="9">
    <source>
        <dbReference type="HAMAP-Rule" id="MF_00211"/>
    </source>
</evidence>
<evidence type="ECO:0000313" key="13">
    <source>
        <dbReference type="Proteomes" id="UP001238163"/>
    </source>
</evidence>
<evidence type="ECO:0000256" key="1">
    <source>
        <dbReference type="ARBA" id="ARBA00004907"/>
    </source>
</evidence>